<evidence type="ECO:0000313" key="1">
    <source>
        <dbReference type="EMBL" id="MBS4102920.1"/>
    </source>
</evidence>
<accession>A0ABS5NF47</accession>
<proteinExistence type="predicted"/>
<dbReference type="EMBL" id="JAGXOE010000045">
    <property type="protein sequence ID" value="MBS4102920.1"/>
    <property type="molecule type" value="Genomic_DNA"/>
</dbReference>
<dbReference type="RefSeq" id="WP_212554463.1">
    <property type="nucleotide sequence ID" value="NZ_JAGXOE010000045.1"/>
</dbReference>
<dbReference type="Proteomes" id="UP000676853">
    <property type="component" value="Unassembled WGS sequence"/>
</dbReference>
<reference evidence="1 2" key="1">
    <citation type="submission" date="2021-04" db="EMBL/GenBank/DDBJ databases">
        <title>Whole genome sequence analysis of a thiophenic sulfur metabolizing bacteria.</title>
        <authorList>
            <person name="Akhtar N."/>
            <person name="Akram J."/>
            <person name="Aslam A."/>
        </authorList>
    </citation>
    <scope>NUCLEOTIDE SEQUENCE [LARGE SCALE GENOMIC DNA]</scope>
    <source>
        <strain evidence="1 2">3OW</strain>
    </source>
</reference>
<keyword evidence="2" id="KW-1185">Reference proteome</keyword>
<protein>
    <submittedName>
        <fullName evidence="1">Uncharacterized protein</fullName>
    </submittedName>
</protein>
<organism evidence="1 2">
    <name type="scientific">Tsukamurella paurometabola</name>
    <name type="common">Corynebacterium paurometabolum</name>
    <dbReference type="NCBI Taxonomy" id="2061"/>
    <lineage>
        <taxon>Bacteria</taxon>
        <taxon>Bacillati</taxon>
        <taxon>Actinomycetota</taxon>
        <taxon>Actinomycetes</taxon>
        <taxon>Mycobacteriales</taxon>
        <taxon>Tsukamurellaceae</taxon>
        <taxon>Tsukamurella</taxon>
    </lineage>
</organism>
<sequence>MSRTDAHVPFRVRFARGEITGSAVHSCDLIACPLVDDAVVGSCYWEYVYTGENWCPCWMCHWHRRPKVNRAATRARLRDVARAWNGGDDGAGEEV</sequence>
<comment type="caution">
    <text evidence="1">The sequence shown here is derived from an EMBL/GenBank/DDBJ whole genome shotgun (WGS) entry which is preliminary data.</text>
</comment>
<gene>
    <name evidence="1" type="ORF">KFZ73_16945</name>
</gene>
<evidence type="ECO:0000313" key="2">
    <source>
        <dbReference type="Proteomes" id="UP000676853"/>
    </source>
</evidence>
<name>A0ABS5NF47_TSUPA</name>